<dbReference type="InterPro" id="IPR036513">
    <property type="entry name" value="STAS_dom_sf"/>
</dbReference>
<protein>
    <recommendedName>
        <fullName evidence="1">STAS domain-containing protein</fullName>
    </recommendedName>
</protein>
<dbReference type="RefSeq" id="WP_204293359.1">
    <property type="nucleotide sequence ID" value="NZ_BAAAGQ010000008.1"/>
</dbReference>
<dbReference type="Pfam" id="PF01740">
    <property type="entry name" value="STAS"/>
    <property type="match status" value="1"/>
</dbReference>
<evidence type="ECO:0000313" key="2">
    <source>
        <dbReference type="EMBL" id="GID42734.1"/>
    </source>
</evidence>
<dbReference type="PANTHER" id="PTHR33495:SF2">
    <property type="entry name" value="ANTI-SIGMA FACTOR ANTAGONIST TM_1081-RELATED"/>
    <property type="match status" value="1"/>
</dbReference>
<sequence length="130" mass="13483">MGIVPVTSEHDGALCTVHAMAGASVVRIVGDLDLAVATRLRADLESAIARCPWVIVDLRGIGAVDSVGLGVLLAARQSALRQAGDLLLAAAPPFFRSVLRAARIDAVFTTFDTVPQAVTRALAPRAADGR</sequence>
<dbReference type="Gene3D" id="3.30.750.24">
    <property type="entry name" value="STAS domain"/>
    <property type="match status" value="1"/>
</dbReference>
<organism evidence="2">
    <name type="scientific">Actinoplanes campanulatus</name>
    <dbReference type="NCBI Taxonomy" id="113559"/>
    <lineage>
        <taxon>Bacteria</taxon>
        <taxon>Bacillati</taxon>
        <taxon>Actinomycetota</taxon>
        <taxon>Actinomycetes</taxon>
        <taxon>Micromonosporales</taxon>
        <taxon>Micromonosporaceae</taxon>
        <taxon>Actinoplanes</taxon>
    </lineage>
</organism>
<proteinExistence type="predicted"/>
<dbReference type="SUPFAM" id="SSF52091">
    <property type="entry name" value="SpoIIaa-like"/>
    <property type="match status" value="1"/>
</dbReference>
<name>A0ABQ3W6Q0_9ACTN</name>
<gene>
    <name evidence="2" type="ORF">Aca07nite_00090</name>
</gene>
<feature type="domain" description="STAS" evidence="1">
    <location>
        <begin position="13"/>
        <end position="121"/>
    </location>
</feature>
<dbReference type="CDD" id="cd07043">
    <property type="entry name" value="STAS_anti-anti-sigma_factors"/>
    <property type="match status" value="1"/>
</dbReference>
<accession>A0ABQ3W6Q0</accession>
<reference evidence="2" key="1">
    <citation type="submission" date="2021-01" db="EMBL/GenBank/DDBJ databases">
        <title>Whole genome shotgun sequence of Actinoplanes capillaceus NBRC 16408.</title>
        <authorList>
            <person name="Komaki H."/>
            <person name="Tamura T."/>
        </authorList>
    </citation>
    <scope>NUCLEOTIDE SEQUENCE [LARGE SCALE GENOMIC DNA]</scope>
    <source>
        <strain evidence="2">NBRC 16408</strain>
    </source>
</reference>
<evidence type="ECO:0000259" key="1">
    <source>
        <dbReference type="PROSITE" id="PS50801"/>
    </source>
</evidence>
<dbReference type="PANTHER" id="PTHR33495">
    <property type="entry name" value="ANTI-SIGMA FACTOR ANTAGONIST TM_1081-RELATED-RELATED"/>
    <property type="match status" value="1"/>
</dbReference>
<dbReference type="InterPro" id="IPR002645">
    <property type="entry name" value="STAS_dom"/>
</dbReference>
<dbReference type="PROSITE" id="PS50801">
    <property type="entry name" value="STAS"/>
    <property type="match status" value="1"/>
</dbReference>
<dbReference type="EMBL" id="BOMF01000001">
    <property type="protein sequence ID" value="GID42734.1"/>
    <property type="molecule type" value="Genomic_DNA"/>
</dbReference>
<comment type="caution">
    <text evidence="2">The sequence shown here is derived from an EMBL/GenBank/DDBJ whole genome shotgun (WGS) entry which is preliminary data.</text>
</comment>